<evidence type="ECO:0000256" key="1">
    <source>
        <dbReference type="SAM" id="MobiDB-lite"/>
    </source>
</evidence>
<feature type="signal peptide" evidence="2">
    <location>
        <begin position="1"/>
        <end position="26"/>
    </location>
</feature>
<dbReference type="InterPro" id="IPR050553">
    <property type="entry name" value="Thioredoxin_ResA/DsbE_sf"/>
</dbReference>
<evidence type="ECO:0000259" key="3">
    <source>
        <dbReference type="PROSITE" id="PS51352"/>
    </source>
</evidence>
<feature type="domain" description="Thioredoxin" evidence="3">
    <location>
        <begin position="55"/>
        <end position="193"/>
    </location>
</feature>
<dbReference type="PROSITE" id="PS51257">
    <property type="entry name" value="PROKAR_LIPOPROTEIN"/>
    <property type="match status" value="1"/>
</dbReference>
<dbReference type="InterPro" id="IPR036249">
    <property type="entry name" value="Thioredoxin-like_sf"/>
</dbReference>
<feature type="chain" id="PRO_5017349061" evidence="2">
    <location>
        <begin position="27"/>
        <end position="195"/>
    </location>
</feature>
<dbReference type="AlphaFoldDB" id="A0A1H3RGL8"/>
<dbReference type="STRING" id="405436.SAMN05444365_10840"/>
<dbReference type="Pfam" id="PF00578">
    <property type="entry name" value="AhpC-TSA"/>
    <property type="match status" value="1"/>
</dbReference>
<evidence type="ECO:0000313" key="4">
    <source>
        <dbReference type="EMBL" id="SDZ24806.1"/>
    </source>
</evidence>
<dbReference type="GO" id="GO:0016491">
    <property type="term" value="F:oxidoreductase activity"/>
    <property type="evidence" value="ECO:0007669"/>
    <property type="project" value="InterPro"/>
</dbReference>
<feature type="region of interest" description="Disordered" evidence="1">
    <location>
        <begin position="25"/>
        <end position="62"/>
    </location>
</feature>
<sequence length="195" mass="20270">MTGRLRGLLPALLVAALALGACSSPAREPDARPPAGGAQTLPGPPPADLALRPPPATAPAAPSFTATLTDGTGVAAATLWADRPVVLLFVSSWCTTCADRQRALADLARRYRDRVVFVGVAGEDEPAALDGYLREHGVEHPVVIDGSMTVWRSYAMREPPGVVLISRGGRLLRGWPGGVDAATLDAQLRALALAP</sequence>
<keyword evidence="2" id="KW-0732">Signal</keyword>
<dbReference type="InterPro" id="IPR013766">
    <property type="entry name" value="Thioredoxin_domain"/>
</dbReference>
<accession>A0A1H3RGL8</accession>
<dbReference type="OrthoDB" id="5006127at2"/>
<dbReference type="Gene3D" id="3.40.30.10">
    <property type="entry name" value="Glutaredoxin"/>
    <property type="match status" value="1"/>
</dbReference>
<dbReference type="SUPFAM" id="SSF52833">
    <property type="entry name" value="Thioredoxin-like"/>
    <property type="match status" value="1"/>
</dbReference>
<feature type="compositionally biased region" description="Pro residues" evidence="1">
    <location>
        <begin position="42"/>
        <end position="57"/>
    </location>
</feature>
<gene>
    <name evidence="4" type="ORF">SAMN05444365_10840</name>
</gene>
<dbReference type="InterPro" id="IPR000866">
    <property type="entry name" value="AhpC/TSA"/>
</dbReference>
<protein>
    <submittedName>
        <fullName evidence="4">Cytochrome c biogenesis protein CcmG, thiol:disulfide interchange protein DsbE</fullName>
    </submittedName>
</protein>
<keyword evidence="5" id="KW-1185">Reference proteome</keyword>
<dbReference type="RefSeq" id="WP_139307369.1">
    <property type="nucleotide sequence ID" value="NZ_FNPH01000008.1"/>
</dbReference>
<organism evidence="4 5">
    <name type="scientific">Micromonospora pattaloongensis</name>
    <dbReference type="NCBI Taxonomy" id="405436"/>
    <lineage>
        <taxon>Bacteria</taxon>
        <taxon>Bacillati</taxon>
        <taxon>Actinomycetota</taxon>
        <taxon>Actinomycetes</taxon>
        <taxon>Micromonosporales</taxon>
        <taxon>Micromonosporaceae</taxon>
        <taxon>Micromonospora</taxon>
    </lineage>
</organism>
<evidence type="ECO:0000313" key="5">
    <source>
        <dbReference type="Proteomes" id="UP000242415"/>
    </source>
</evidence>
<dbReference type="CDD" id="cd02966">
    <property type="entry name" value="TlpA_like_family"/>
    <property type="match status" value="1"/>
</dbReference>
<dbReference type="PROSITE" id="PS51352">
    <property type="entry name" value="THIOREDOXIN_2"/>
    <property type="match status" value="1"/>
</dbReference>
<dbReference type="PANTHER" id="PTHR42852">
    <property type="entry name" value="THIOL:DISULFIDE INTERCHANGE PROTEIN DSBE"/>
    <property type="match status" value="1"/>
</dbReference>
<name>A0A1H3RGL8_9ACTN</name>
<dbReference type="PANTHER" id="PTHR42852:SF17">
    <property type="entry name" value="THIOREDOXIN-LIKE PROTEIN HI_1115"/>
    <property type="match status" value="1"/>
</dbReference>
<proteinExistence type="predicted"/>
<dbReference type="GO" id="GO:0016209">
    <property type="term" value="F:antioxidant activity"/>
    <property type="evidence" value="ECO:0007669"/>
    <property type="project" value="InterPro"/>
</dbReference>
<dbReference type="EMBL" id="FNPH01000008">
    <property type="protein sequence ID" value="SDZ24806.1"/>
    <property type="molecule type" value="Genomic_DNA"/>
</dbReference>
<evidence type="ECO:0000256" key="2">
    <source>
        <dbReference type="SAM" id="SignalP"/>
    </source>
</evidence>
<dbReference type="Proteomes" id="UP000242415">
    <property type="component" value="Unassembled WGS sequence"/>
</dbReference>
<reference evidence="5" key="1">
    <citation type="submission" date="2016-10" db="EMBL/GenBank/DDBJ databases">
        <authorList>
            <person name="Varghese N."/>
            <person name="Submissions S."/>
        </authorList>
    </citation>
    <scope>NUCLEOTIDE SEQUENCE [LARGE SCALE GENOMIC DNA]</scope>
    <source>
        <strain evidence="5">DSM 45245</strain>
    </source>
</reference>